<name>A0A6A6CZ49_ZASCE</name>
<evidence type="ECO:0000313" key="5">
    <source>
        <dbReference type="Proteomes" id="UP000799537"/>
    </source>
</evidence>
<proteinExistence type="predicted"/>
<dbReference type="SUPFAM" id="SSF49785">
    <property type="entry name" value="Galactose-binding domain-like"/>
    <property type="match status" value="2"/>
</dbReference>
<dbReference type="RefSeq" id="XP_033672912.1">
    <property type="nucleotide sequence ID" value="XM_033815639.1"/>
</dbReference>
<evidence type="ECO:0000256" key="2">
    <source>
        <dbReference type="ARBA" id="ARBA00023295"/>
    </source>
</evidence>
<dbReference type="InterPro" id="IPR008979">
    <property type="entry name" value="Galactose-bd-like_sf"/>
</dbReference>
<dbReference type="Gene3D" id="2.60.120.260">
    <property type="entry name" value="Galactose-binding domain-like"/>
    <property type="match status" value="2"/>
</dbReference>
<dbReference type="Proteomes" id="UP000799537">
    <property type="component" value="Unassembled WGS sequence"/>
</dbReference>
<gene>
    <name evidence="4" type="ORF">M409DRAFT_63531</name>
</gene>
<accession>A0A6A6CZ49</accession>
<evidence type="ECO:0000256" key="1">
    <source>
        <dbReference type="ARBA" id="ARBA00022801"/>
    </source>
</evidence>
<organism evidence="4 5">
    <name type="scientific">Zasmidium cellare ATCC 36951</name>
    <dbReference type="NCBI Taxonomy" id="1080233"/>
    <lineage>
        <taxon>Eukaryota</taxon>
        <taxon>Fungi</taxon>
        <taxon>Dikarya</taxon>
        <taxon>Ascomycota</taxon>
        <taxon>Pezizomycotina</taxon>
        <taxon>Dothideomycetes</taxon>
        <taxon>Dothideomycetidae</taxon>
        <taxon>Mycosphaerellales</taxon>
        <taxon>Mycosphaerellaceae</taxon>
        <taxon>Zasmidium</taxon>
    </lineage>
</organism>
<reference evidence="4" key="1">
    <citation type="journal article" date="2020" name="Stud. Mycol.">
        <title>101 Dothideomycetes genomes: a test case for predicting lifestyles and emergence of pathogens.</title>
        <authorList>
            <person name="Haridas S."/>
            <person name="Albert R."/>
            <person name="Binder M."/>
            <person name="Bloem J."/>
            <person name="Labutti K."/>
            <person name="Salamov A."/>
            <person name="Andreopoulos B."/>
            <person name="Baker S."/>
            <person name="Barry K."/>
            <person name="Bills G."/>
            <person name="Bluhm B."/>
            <person name="Cannon C."/>
            <person name="Castanera R."/>
            <person name="Culley D."/>
            <person name="Daum C."/>
            <person name="Ezra D."/>
            <person name="Gonzalez J."/>
            <person name="Henrissat B."/>
            <person name="Kuo A."/>
            <person name="Liang C."/>
            <person name="Lipzen A."/>
            <person name="Lutzoni F."/>
            <person name="Magnuson J."/>
            <person name="Mondo S."/>
            <person name="Nolan M."/>
            <person name="Ohm R."/>
            <person name="Pangilinan J."/>
            <person name="Park H.-J."/>
            <person name="Ramirez L."/>
            <person name="Alfaro M."/>
            <person name="Sun H."/>
            <person name="Tritt A."/>
            <person name="Yoshinaga Y."/>
            <person name="Zwiers L.-H."/>
            <person name="Turgeon B."/>
            <person name="Goodwin S."/>
            <person name="Spatafora J."/>
            <person name="Crous P."/>
            <person name="Grigoriev I."/>
        </authorList>
    </citation>
    <scope>NUCLEOTIDE SEQUENCE</scope>
    <source>
        <strain evidence="4">ATCC 36951</strain>
    </source>
</reference>
<keyword evidence="1" id="KW-0378">Hydrolase</keyword>
<protein>
    <recommendedName>
        <fullName evidence="3">Beta-galactosidase jelly roll domain-containing protein</fullName>
    </recommendedName>
</protein>
<feature type="domain" description="Beta-galactosidase jelly roll" evidence="3">
    <location>
        <begin position="171"/>
        <end position="266"/>
    </location>
</feature>
<sequence length="305" mass="33797">MVANSWTADHMWTPHPVPPATYPVLFADEYGYQAGNLLWRGRFNGGNDTGQPASVHLRVIGGAGSGYSVYLNGNFLGAYLGNHTVRDGNVTLGFQNATIRSGAENVLLVLQDTMGKDQREGALDPRGILNATLISSSGDALSFDSWRIAGNAGGNNLIDSVRGTWNEGGLYAERLGWHFPGFDDAEWESEHPWDGFRGSGIRFYRTNLPLDMPRDHDLRAQLYVNGYQFGKIIPWFGNQIEFPVFPGILNYHGDNTIGLSIWSMSEEHAAVDVKVKVLGVHRSALDLSFDSNYLRPRWSDRSQYA</sequence>
<evidence type="ECO:0000259" key="3">
    <source>
        <dbReference type="Pfam" id="PF13364"/>
    </source>
</evidence>
<dbReference type="GO" id="GO:0004565">
    <property type="term" value="F:beta-galactosidase activity"/>
    <property type="evidence" value="ECO:0007669"/>
    <property type="project" value="UniProtKB-ARBA"/>
</dbReference>
<dbReference type="InterPro" id="IPR025300">
    <property type="entry name" value="BetaGal_jelly_roll_dom"/>
</dbReference>
<feature type="domain" description="Beta-galactosidase jelly roll" evidence="3">
    <location>
        <begin position="7"/>
        <end position="117"/>
    </location>
</feature>
<dbReference type="GeneID" id="54568911"/>
<keyword evidence="2" id="KW-0326">Glycosidase</keyword>
<dbReference type="Pfam" id="PF13364">
    <property type="entry name" value="BetaGal_ABD2"/>
    <property type="match status" value="2"/>
</dbReference>
<dbReference type="EMBL" id="ML993582">
    <property type="protein sequence ID" value="KAF2172023.1"/>
    <property type="molecule type" value="Genomic_DNA"/>
</dbReference>
<keyword evidence="5" id="KW-1185">Reference proteome</keyword>
<dbReference type="AlphaFoldDB" id="A0A6A6CZ49"/>
<evidence type="ECO:0000313" key="4">
    <source>
        <dbReference type="EMBL" id="KAF2172023.1"/>
    </source>
</evidence>
<dbReference type="OrthoDB" id="1657402at2759"/>